<protein>
    <submittedName>
        <fullName evidence="2">Quinol monooxygenase YgiN</fullName>
    </submittedName>
</protein>
<evidence type="ECO:0000259" key="1">
    <source>
        <dbReference type="PROSITE" id="PS51725"/>
    </source>
</evidence>
<dbReference type="PANTHER" id="PTHR33336">
    <property type="entry name" value="QUINOL MONOOXYGENASE YGIN-RELATED"/>
    <property type="match status" value="1"/>
</dbReference>
<dbReference type="InterPro" id="IPR011008">
    <property type="entry name" value="Dimeric_a/b-barrel"/>
</dbReference>
<keyword evidence="2" id="KW-0560">Oxidoreductase</keyword>
<evidence type="ECO:0000313" key="3">
    <source>
        <dbReference type="Proteomes" id="UP000198790"/>
    </source>
</evidence>
<dbReference type="PROSITE" id="PS51725">
    <property type="entry name" value="ABM"/>
    <property type="match status" value="1"/>
</dbReference>
<dbReference type="Gene3D" id="3.30.70.100">
    <property type="match status" value="1"/>
</dbReference>
<dbReference type="RefSeq" id="WP_092898058.1">
    <property type="nucleotide sequence ID" value="NZ_FOKK01000009.1"/>
</dbReference>
<proteinExistence type="predicted"/>
<dbReference type="STRING" id="237018.SAMN04489723_10956"/>
<dbReference type="Proteomes" id="UP000198790">
    <property type="component" value="Unassembled WGS sequence"/>
</dbReference>
<dbReference type="EMBL" id="FOKK01000009">
    <property type="protein sequence ID" value="SFB40473.1"/>
    <property type="molecule type" value="Genomic_DNA"/>
</dbReference>
<dbReference type="PANTHER" id="PTHR33336:SF15">
    <property type="entry name" value="ABM DOMAIN-CONTAINING PROTEIN"/>
    <property type="match status" value="1"/>
</dbReference>
<dbReference type="AlphaFoldDB" id="A0A1I1AVY9"/>
<dbReference type="GO" id="GO:0004497">
    <property type="term" value="F:monooxygenase activity"/>
    <property type="evidence" value="ECO:0007669"/>
    <property type="project" value="UniProtKB-KW"/>
</dbReference>
<sequence>MKIYLTAIAKAKPEFTSEIKTALERMVVETKKEKACIQYDLHQGIDDANTFVFYEIWEDQAGLDLHNNQPYIQEFVAMAAAKLQEPPTIIKMTKVEDEL</sequence>
<dbReference type="InterPro" id="IPR007138">
    <property type="entry name" value="ABM_dom"/>
</dbReference>
<accession>A0A1I1AVY9</accession>
<dbReference type="OrthoDB" id="9806189at2"/>
<keyword evidence="3" id="KW-1185">Reference proteome</keyword>
<dbReference type="InterPro" id="IPR050744">
    <property type="entry name" value="AI-2_Isomerase_LsrG"/>
</dbReference>
<organism evidence="2 3">
    <name type="scientific">Algoriphagus aquimarinus</name>
    <dbReference type="NCBI Taxonomy" id="237018"/>
    <lineage>
        <taxon>Bacteria</taxon>
        <taxon>Pseudomonadati</taxon>
        <taxon>Bacteroidota</taxon>
        <taxon>Cytophagia</taxon>
        <taxon>Cytophagales</taxon>
        <taxon>Cyclobacteriaceae</taxon>
        <taxon>Algoriphagus</taxon>
    </lineage>
</organism>
<feature type="domain" description="ABM" evidence="1">
    <location>
        <begin position="3"/>
        <end position="92"/>
    </location>
</feature>
<name>A0A1I1AVY9_9BACT</name>
<keyword evidence="2" id="KW-0503">Monooxygenase</keyword>
<evidence type="ECO:0000313" key="2">
    <source>
        <dbReference type="EMBL" id="SFB40473.1"/>
    </source>
</evidence>
<reference evidence="2 3" key="1">
    <citation type="submission" date="2016-10" db="EMBL/GenBank/DDBJ databases">
        <authorList>
            <person name="de Groot N.N."/>
        </authorList>
    </citation>
    <scope>NUCLEOTIDE SEQUENCE [LARGE SCALE GENOMIC DNA]</scope>
    <source>
        <strain evidence="2 3">DSM 23399</strain>
    </source>
</reference>
<dbReference type="Pfam" id="PF03992">
    <property type="entry name" value="ABM"/>
    <property type="match status" value="1"/>
</dbReference>
<gene>
    <name evidence="2" type="ORF">SAMN04489723_10956</name>
</gene>
<dbReference type="SUPFAM" id="SSF54909">
    <property type="entry name" value="Dimeric alpha+beta barrel"/>
    <property type="match status" value="1"/>
</dbReference>